<organism evidence="3 4">
    <name type="scientific">Acinetobacter venetianus</name>
    <dbReference type="NCBI Taxonomy" id="52133"/>
    <lineage>
        <taxon>Bacteria</taxon>
        <taxon>Pseudomonadati</taxon>
        <taxon>Pseudomonadota</taxon>
        <taxon>Gammaproteobacteria</taxon>
        <taxon>Moraxellales</taxon>
        <taxon>Moraxellaceae</taxon>
        <taxon>Acinetobacter</taxon>
    </lineage>
</organism>
<dbReference type="EMBL" id="JRUE01000250">
    <property type="protein sequence ID" value="KXZ63231.1"/>
    <property type="molecule type" value="Genomic_DNA"/>
</dbReference>
<keyword evidence="1" id="KW-0732">Signal</keyword>
<accession>A0A150HJQ2</accession>
<sequence>MVKNFFLFFAIIFSVPTLAFAKYCKDFSTHQEAQAYFNAKKPGYKRLDRDGDGSACDCLPGGTGKKCPKSKK</sequence>
<comment type="caution">
    <text evidence="3">The sequence shown here is derived from an EMBL/GenBank/DDBJ whole genome shotgun (WGS) entry which is preliminary data.</text>
</comment>
<protein>
    <submittedName>
        <fullName evidence="3">Excalibur calcium-binding domain protein</fullName>
    </submittedName>
</protein>
<dbReference type="SMART" id="SM00894">
    <property type="entry name" value="Excalibur"/>
    <property type="match status" value="1"/>
</dbReference>
<evidence type="ECO:0000313" key="4">
    <source>
        <dbReference type="Proteomes" id="UP000075680"/>
    </source>
</evidence>
<dbReference type="RefSeq" id="WP_061519748.1">
    <property type="nucleotide sequence ID" value="NZ_JRUE01000250.1"/>
</dbReference>
<evidence type="ECO:0000313" key="3">
    <source>
        <dbReference type="EMBL" id="KXZ63231.1"/>
    </source>
</evidence>
<gene>
    <name evidence="3" type="ORF">AVENLUH5627_03302</name>
</gene>
<feature type="domain" description="Excalibur calcium-binding" evidence="2">
    <location>
        <begin position="20"/>
        <end position="57"/>
    </location>
</feature>
<evidence type="ECO:0000259" key="2">
    <source>
        <dbReference type="SMART" id="SM00894"/>
    </source>
</evidence>
<reference evidence="3 4" key="1">
    <citation type="journal article" date="2016" name="Sci. Rep.">
        <title>Genomic and phenotypic characterization of the species Acinetobacter venetianus.</title>
        <authorList>
            <person name="Fondi M."/>
            <person name="Maida I."/>
            <person name="Perrin E."/>
            <person name="Orlandini V."/>
            <person name="La Torre L."/>
            <person name="Bosi E."/>
            <person name="Negroni A."/>
            <person name="Zanaroli G."/>
            <person name="Fava F."/>
            <person name="Decorosi F."/>
            <person name="Giovannetti L."/>
            <person name="Viti C."/>
            <person name="Vaneechoutte M."/>
            <person name="Dijkshoorn L."/>
            <person name="Fani R."/>
        </authorList>
    </citation>
    <scope>NUCLEOTIDE SEQUENCE [LARGE SCALE GENOMIC DNA]</scope>
    <source>
        <strain evidence="3 4">LUH5627</strain>
    </source>
</reference>
<dbReference type="PATRIC" id="fig|52133.18.peg.3391"/>
<dbReference type="Pfam" id="PF05901">
    <property type="entry name" value="Excalibur"/>
    <property type="match status" value="1"/>
</dbReference>
<dbReference type="AlphaFoldDB" id="A0A150HJQ2"/>
<evidence type="ECO:0000256" key="1">
    <source>
        <dbReference type="SAM" id="SignalP"/>
    </source>
</evidence>
<proteinExistence type="predicted"/>
<feature type="signal peptide" evidence="1">
    <location>
        <begin position="1"/>
        <end position="21"/>
    </location>
</feature>
<dbReference type="Proteomes" id="UP000075680">
    <property type="component" value="Unassembled WGS sequence"/>
</dbReference>
<name>A0A150HJQ2_9GAMM</name>
<feature type="chain" id="PRO_5007562698" evidence="1">
    <location>
        <begin position="22"/>
        <end position="72"/>
    </location>
</feature>
<dbReference type="InterPro" id="IPR008613">
    <property type="entry name" value="Excalibur_Ca-bd_domain"/>
</dbReference>